<feature type="domain" description="Sushi" evidence="19">
    <location>
        <begin position="151"/>
        <end position="219"/>
    </location>
</feature>
<feature type="disulfide bond" evidence="16">
    <location>
        <begin position="1241"/>
        <end position="1268"/>
    </location>
</feature>
<dbReference type="FunFam" id="2.10.70.10:FF:000038">
    <property type="entry name" value="Complement component receptor type 1"/>
    <property type="match status" value="3"/>
</dbReference>
<dbReference type="FunFam" id="2.10.70.10:FF:000055">
    <property type="entry name" value="Complement decay-accelerating factor, GPI-anchored"/>
    <property type="match status" value="1"/>
</dbReference>
<dbReference type="PANTHER" id="PTHR45656:SF4">
    <property type="entry name" value="PROTEIN CBR-CLEC-78"/>
    <property type="match status" value="1"/>
</dbReference>
<feature type="disulfide bond" evidence="16">
    <location>
        <begin position="812"/>
        <end position="839"/>
    </location>
</feature>
<dbReference type="InParanoid" id="A0A6P6DA46"/>
<dbReference type="SUPFAM" id="SSF57535">
    <property type="entry name" value="Complement control module/SCR domain"/>
    <property type="match status" value="25"/>
</dbReference>
<keyword evidence="18" id="KW-0812">Transmembrane</keyword>
<feature type="disulfide bond" evidence="16">
    <location>
        <begin position="960"/>
        <end position="1003"/>
    </location>
</feature>
<feature type="domain" description="Sushi" evidence="19">
    <location>
        <begin position="1"/>
        <end position="25"/>
    </location>
</feature>
<keyword evidence="18" id="KW-1133">Transmembrane helix</keyword>
<accession>A0A6P6DA46</accession>
<feature type="disulfide bond" evidence="16">
    <location>
        <begin position="722"/>
        <end position="765"/>
    </location>
</feature>
<feature type="disulfide bond" evidence="16">
    <location>
        <begin position="1696"/>
        <end position="1723"/>
    </location>
</feature>
<feature type="disulfide bond" evidence="16">
    <location>
        <begin position="687"/>
        <end position="714"/>
    </location>
</feature>
<evidence type="ECO:0000256" key="1">
    <source>
        <dbReference type="ARBA" id="ARBA00004370"/>
    </source>
</evidence>
<keyword evidence="7" id="KW-0677">Repeat</keyword>
<keyword evidence="10 18" id="KW-0472">Membrane</keyword>
<dbReference type="GO" id="GO:0016020">
    <property type="term" value="C:membrane"/>
    <property type="evidence" value="ECO:0007669"/>
    <property type="project" value="UniProtKB-SubCell"/>
</dbReference>
<protein>
    <recommendedName>
        <fullName evidence="14">Complement component receptor 1-like protein</fullName>
    </recommendedName>
    <alternativeName>
        <fullName evidence="15">Complement regulatory protein Crry</fullName>
    </alternativeName>
</protein>
<feature type="domain" description="Sushi" evidence="19">
    <location>
        <begin position="283"/>
        <end position="343"/>
    </location>
</feature>
<feature type="domain" description="Sushi" evidence="19">
    <location>
        <begin position="588"/>
        <end position="652"/>
    </location>
</feature>
<evidence type="ECO:0000256" key="15">
    <source>
        <dbReference type="ARBA" id="ARBA00078272"/>
    </source>
</evidence>
<dbReference type="GO" id="GO:0045916">
    <property type="term" value="P:negative regulation of complement activation"/>
    <property type="evidence" value="ECO:0007669"/>
    <property type="project" value="UniProtKB-ARBA"/>
</dbReference>
<evidence type="ECO:0000256" key="11">
    <source>
        <dbReference type="ARBA" id="ARBA00023157"/>
    </source>
</evidence>
<feature type="domain" description="Sushi" evidence="19">
    <location>
        <begin position="1664"/>
        <end position="1725"/>
    </location>
</feature>
<evidence type="ECO:0000256" key="14">
    <source>
        <dbReference type="ARBA" id="ARBA00071290"/>
    </source>
</evidence>
<comment type="subcellular location">
    <subcellularLocation>
        <location evidence="1">Membrane</location>
    </subcellularLocation>
</comment>
<dbReference type="InterPro" id="IPR000436">
    <property type="entry name" value="Sushi_SCR_CCP_dom"/>
</dbReference>
<gene>
    <name evidence="21" type="primary">Cr1</name>
</gene>
<evidence type="ECO:0000256" key="9">
    <source>
        <dbReference type="ARBA" id="ARBA00022875"/>
    </source>
</evidence>
<feature type="domain" description="Sushi" evidence="19">
    <location>
        <begin position="1334"/>
        <end position="1403"/>
    </location>
</feature>
<feature type="disulfide bond" evidence="16">
    <location>
        <begin position="1435"/>
        <end position="1462"/>
    </location>
</feature>
<evidence type="ECO:0000256" key="6">
    <source>
        <dbReference type="ARBA" id="ARBA00022729"/>
    </source>
</evidence>
<dbReference type="Pfam" id="PF00084">
    <property type="entry name" value="Sushi"/>
    <property type="match status" value="23"/>
</dbReference>
<evidence type="ECO:0000313" key="20">
    <source>
        <dbReference type="Proteomes" id="UP000515203"/>
    </source>
</evidence>
<evidence type="ECO:0000256" key="4">
    <source>
        <dbReference type="ARBA" id="ARBA00022659"/>
    </source>
</evidence>
<dbReference type="Proteomes" id="UP000515203">
    <property type="component" value="Unplaced"/>
</dbReference>
<dbReference type="PROSITE" id="PS50923">
    <property type="entry name" value="SUSHI"/>
    <property type="match status" value="25"/>
</dbReference>
<feature type="domain" description="Sushi" evidence="19">
    <location>
        <begin position="535"/>
        <end position="587"/>
    </location>
</feature>
<evidence type="ECO:0000256" key="13">
    <source>
        <dbReference type="ARBA" id="ARBA00064190"/>
    </source>
</evidence>
<dbReference type="GO" id="GO:0006958">
    <property type="term" value="P:complement activation, classical pathway"/>
    <property type="evidence" value="ECO:0007669"/>
    <property type="project" value="UniProtKB-KW"/>
</dbReference>
<dbReference type="FunFam" id="2.10.70.10:FF:000044">
    <property type="entry name" value="Complement component receptor type 1"/>
    <property type="match status" value="1"/>
</dbReference>
<feature type="region of interest" description="Disordered" evidence="17">
    <location>
        <begin position="1780"/>
        <end position="1800"/>
    </location>
</feature>
<feature type="disulfide bond" evidence="16">
    <location>
        <begin position="1605"/>
        <end position="1648"/>
    </location>
</feature>
<feature type="domain" description="Sushi" evidence="19">
    <location>
        <begin position="1271"/>
        <end position="1333"/>
    </location>
</feature>
<dbReference type="GO" id="GO:0045087">
    <property type="term" value="P:innate immune response"/>
    <property type="evidence" value="ECO:0007669"/>
    <property type="project" value="UniProtKB-KW"/>
</dbReference>
<dbReference type="Gene3D" id="2.10.70.10">
    <property type="entry name" value="Complement Module, domain 1"/>
    <property type="match status" value="23"/>
</dbReference>
<keyword evidence="9" id="KW-0180">Complement pathway</keyword>
<dbReference type="RefSeq" id="XP_023556952.1">
    <property type="nucleotide sequence ID" value="XM_023701184.1"/>
</dbReference>
<feature type="disulfide bond" evidence="16">
    <location>
        <begin position="60"/>
        <end position="87"/>
    </location>
</feature>
<name>A0A6P6DA46_OCTDE</name>
<keyword evidence="5" id="KW-0635">Pregnancy</keyword>
<evidence type="ECO:0000256" key="10">
    <source>
        <dbReference type="ARBA" id="ARBA00023136"/>
    </source>
</evidence>
<evidence type="ECO:0000256" key="17">
    <source>
        <dbReference type="SAM" id="MobiDB-lite"/>
    </source>
</evidence>
<feature type="domain" description="Sushi" evidence="19">
    <location>
        <begin position="1603"/>
        <end position="1663"/>
    </location>
</feature>
<feature type="domain" description="Sushi" evidence="19">
    <location>
        <begin position="657"/>
        <end position="716"/>
    </location>
</feature>
<keyword evidence="6" id="KW-0732">Signal</keyword>
<feature type="domain" description="Sushi" evidence="19">
    <location>
        <begin position="1466"/>
        <end position="1528"/>
    </location>
</feature>
<feature type="disulfide bond" evidence="16">
    <location>
        <begin position="1182"/>
        <end position="1209"/>
    </location>
</feature>
<comment type="similarity">
    <text evidence="2">Belongs to the receptors of complement activation (RCA) family.</text>
</comment>
<evidence type="ECO:0000256" key="16">
    <source>
        <dbReference type="PROSITE-ProRule" id="PRU00302"/>
    </source>
</evidence>
<feature type="disulfide bond" evidence="16">
    <location>
        <begin position="31"/>
        <end position="74"/>
    </location>
</feature>
<comment type="caution">
    <text evidence="16">Lacks conserved residue(s) required for the propagation of feature annotation.</text>
</comment>
<feature type="region of interest" description="Disordered" evidence="17">
    <location>
        <begin position="868"/>
        <end position="896"/>
    </location>
</feature>
<reference evidence="21" key="1">
    <citation type="submission" date="2025-08" db="UniProtKB">
        <authorList>
            <consortium name="RefSeq"/>
        </authorList>
    </citation>
    <scope>IDENTIFICATION</scope>
</reference>
<feature type="domain" description="Sushi" evidence="19">
    <location>
        <begin position="475"/>
        <end position="534"/>
    </location>
</feature>
<feature type="disulfide bond" evidence="16">
    <location>
        <begin position="590"/>
        <end position="633"/>
    </location>
</feature>
<dbReference type="GeneID" id="101590650"/>
<evidence type="ECO:0000256" key="5">
    <source>
        <dbReference type="ARBA" id="ARBA00022720"/>
    </source>
</evidence>
<evidence type="ECO:0000256" key="12">
    <source>
        <dbReference type="ARBA" id="ARBA00023180"/>
    </source>
</evidence>
<feature type="domain" description="Sushi" evidence="19">
    <location>
        <begin position="1081"/>
        <end position="1150"/>
    </location>
</feature>
<proteinExistence type="inferred from homology"/>
<dbReference type="CTD" id="1378"/>
<keyword evidence="21" id="KW-0675">Receptor</keyword>
<feature type="domain" description="Sushi" evidence="19">
    <location>
        <begin position="400"/>
        <end position="470"/>
    </location>
</feature>
<evidence type="ECO:0000313" key="21">
    <source>
        <dbReference type="RefSeq" id="XP_023556952.1"/>
    </source>
</evidence>
<dbReference type="FunFam" id="2.10.70.10:FF:000070">
    <property type="entry name" value="Complement C3d receptor 2"/>
    <property type="match status" value="3"/>
</dbReference>
<evidence type="ECO:0000256" key="18">
    <source>
        <dbReference type="SAM" id="Phobius"/>
    </source>
</evidence>
<feature type="domain" description="Sushi" evidence="19">
    <location>
        <begin position="29"/>
        <end position="89"/>
    </location>
</feature>
<keyword evidence="8" id="KW-0391">Immunity</keyword>
<feature type="domain" description="Sushi" evidence="19">
    <location>
        <begin position="90"/>
        <end position="150"/>
    </location>
</feature>
<dbReference type="FunFam" id="2.10.70.10:FF:000014">
    <property type="entry name" value="Membrane cofactor protein"/>
    <property type="match status" value="6"/>
</dbReference>
<dbReference type="InterPro" id="IPR051277">
    <property type="entry name" value="SEZ6_CSMD_C4BPB_Regulators"/>
</dbReference>
<dbReference type="InterPro" id="IPR035976">
    <property type="entry name" value="Sushi/SCR/CCP_sf"/>
</dbReference>
<keyword evidence="3" id="KW-0399">Innate immunity</keyword>
<feature type="domain" description="Sushi" evidence="19">
    <location>
        <begin position="224"/>
        <end position="282"/>
    </location>
</feature>
<dbReference type="PANTHER" id="PTHR45656">
    <property type="entry name" value="PROTEIN CBR-CLEC-78"/>
    <property type="match status" value="1"/>
</dbReference>
<comment type="subunit">
    <text evidence="13">Interacts with C3b.</text>
</comment>
<feature type="disulfide bond" evidence="16">
    <location>
        <begin position="751"/>
        <end position="778"/>
    </location>
</feature>
<feature type="domain" description="Sushi" evidence="19">
    <location>
        <begin position="1019"/>
        <end position="1080"/>
    </location>
</feature>
<evidence type="ECO:0000256" key="2">
    <source>
        <dbReference type="ARBA" id="ARBA00010908"/>
    </source>
</evidence>
<dbReference type="CDD" id="cd00033">
    <property type="entry name" value="CCP"/>
    <property type="match status" value="23"/>
</dbReference>
<keyword evidence="12" id="KW-0325">Glycoprotein</keyword>
<sequence length="1800" mass="196369">MKGNQSVWCQANKSWGPTPLPTCESDFPLECPSLPQISNGYHTGKSSKHFVPGLSVAYGCNSGYLLQGPKTIMCLSSGQWSAAIPVCKEAQCDPIGQFPNGQITEPPSLRVGATVTFSCNAGYRLQGQPSSQCVIAEQRATWTKKPICKEILCPPPSPILNGRLSSSMNVSYGSTVTYTCDPGPEEGVTFILIGEKTIHCTMNSQNMGTWSGPAPHCRLSTPALHCPHPQILRGHIFSEKKDQYSYNDTVIFDCKPGFTLKGSRRTRCNAQGTWEPPVPVCEKECQAPPQIPNGQKEDQHTVRFVPGTSIKYSCNPGYTLVGEESIHCTPEGQWTPTLPQCKATECKPSGPQLFKKPQDTVIRPAIYSTCGEGYRLGENAYQLCQGTPPWYMEIHLCEEITCPPPPVISDGTHTGSSSENVPFGTSVTYTCDPGPEEGVQFGLIGERTIHCTSPDGENGTWSSPAPLCKLSLPVAQCSEPHIANGFKISRKEAPYSYNDSVTLTCQRGFILKGSAQIRCKANNTWDPEIPVCAKGGCESVAEIPDGSHVELVNASCREGYQLSGYSYRKCQDARNGVWFQKSAHCEAIHCQPPPAIDNGRPTGMLAKQFQYGHEVSYKCDPGFHISGKQSLKCRSNSEGHGSWSGPPPQCLRSPPVTHCPHPDIKHGHPVNKTHSVYSHNDVVHVACNPGFIMKGSHSIRCHTDNTWVPRVPTCIRKAFIACPPPHAVLNGNHTGGSATQFVPGMSVQYTCDPGYVLVGEPLLLCTHEGAWSSAAPYCKEVNCSFPENSYGIQKGLEPEKMYQYGSIVTMECKDGYTLEGSPQSQCQDDHQWDPPLAVCRSRKYCSRHRICSLVGYCRLMYDIKTQRRADRPSTPGPGRCSARAEPGATARGRRHRGEAVVKALPDPGEDPATALAFRVPRFPRRSRRFLMAGNMWPPGGGGALLATLLLLAPWTAEGQCGVPEYFASAMPTDPFEESEFPIGTSLKYECRPGYFKKKFSITCQNNSVWTSAKDVCNRKPCKTPSDPVNGMVTVVSDITFGSEIKYSCNQGYRLIGSSTAMCVLSGSAVVWDNEPPVCERIPCEPPPTIANGDFYSINRDYFMYGAVVTYHCNTGTRGKTFQLVGEPRIFCTSSDNEVGIWSGPAPQCILPNTCLPPLVENAVMVSENKTVFSLNEIVELMCRPGFRMSGPSSVQCQAKNKWAPELPSCSMVCQPPPDILHGQYTPSNQDFFPQQEVSYSCEPGYHLIGAATLRCTAQGDWSPAAPSCEVRVCDVFPDQLPNGSVLSPLDLQPGAKVFFTCNEGFRLVGKSSAKCIISGKATRWDTGPPICEQITCDPPPTIAHGDFLSTHRDSFVYGTVVTYRCNLGESGMKIFDLVGKPTISCTSTNSQGIWSGPAPQCVALTMCTLPRIENAEVISEYRTEFSLNDIVEFACQPGFIMSGSSRVQCQALNKWVPDLPSCSMVKACDVFPDQLPNGHVLSPADLQPGAKVSFTCNEGFRLRGSSTSHCVLDNMRSFWNSSTPECEQIFCPNPPTIINGRYTDTFLGAIPYGKEISYTCNTHPDRGMTFSLVGESTIRCISDSKGNGVWSGPAPHCELPVLSACPSPPKIQNGRHTGEHVSSYLPGMKFSYTCDPGFLVEGSAFVFCTDQRTWSRLDHFCTKVKCGPPSEIMNGILEVFQMRPAYHYGDNVTLKCKDGYALDGSPHSQCQADGTWAPPLASCTSRSRNISKLGISCGVIFLISAIVVSLWIFLKCKKGTNRGEKSTEVTVHLYPPEGNCLSSDSAHEPGRQQRPSSTQY</sequence>
<keyword evidence="11 16" id="KW-1015">Disulfide bond</keyword>
<dbReference type="OrthoDB" id="5804959at2759"/>
<feature type="disulfide bond" evidence="16">
    <location>
        <begin position="505"/>
        <end position="532"/>
    </location>
</feature>
<evidence type="ECO:0000256" key="7">
    <source>
        <dbReference type="ARBA" id="ARBA00022737"/>
    </source>
</evidence>
<feature type="disulfide bond" evidence="16">
    <location>
        <begin position="783"/>
        <end position="826"/>
    </location>
</feature>
<feature type="domain" description="Sushi" evidence="19">
    <location>
        <begin position="1529"/>
        <end position="1599"/>
    </location>
</feature>
<feature type="domain" description="Sushi" evidence="19">
    <location>
        <begin position="1405"/>
        <end position="1464"/>
    </location>
</feature>
<evidence type="ECO:0000256" key="3">
    <source>
        <dbReference type="ARBA" id="ARBA00022588"/>
    </source>
</evidence>
<feature type="domain" description="Sushi" evidence="19">
    <location>
        <begin position="958"/>
        <end position="1018"/>
    </location>
</feature>
<keyword evidence="20" id="KW-1185">Reference proteome</keyword>
<feature type="domain" description="Sushi" evidence="19">
    <location>
        <begin position="720"/>
        <end position="780"/>
    </location>
</feature>
<feature type="disulfide bond" evidence="16">
    <location>
        <begin position="1634"/>
        <end position="1661"/>
    </location>
</feature>
<keyword evidence="4 16" id="KW-0768">Sushi</keyword>
<feature type="domain" description="Sushi" evidence="19">
    <location>
        <begin position="1211"/>
        <end position="1270"/>
    </location>
</feature>
<organism evidence="20 21">
    <name type="scientific">Octodon degus</name>
    <name type="common">Degu</name>
    <name type="synonym">Sciurus degus</name>
    <dbReference type="NCBI Taxonomy" id="10160"/>
    <lineage>
        <taxon>Eukaryota</taxon>
        <taxon>Metazoa</taxon>
        <taxon>Chordata</taxon>
        <taxon>Craniata</taxon>
        <taxon>Vertebrata</taxon>
        <taxon>Euteleostomi</taxon>
        <taxon>Mammalia</taxon>
        <taxon>Eutheria</taxon>
        <taxon>Euarchontoglires</taxon>
        <taxon>Glires</taxon>
        <taxon>Rodentia</taxon>
        <taxon>Hystricomorpha</taxon>
        <taxon>Octodontidae</taxon>
        <taxon>Octodon</taxon>
    </lineage>
</organism>
<dbReference type="GO" id="GO:0007565">
    <property type="term" value="P:female pregnancy"/>
    <property type="evidence" value="ECO:0007669"/>
    <property type="project" value="UniProtKB-KW"/>
</dbReference>
<dbReference type="SMART" id="SM00032">
    <property type="entry name" value="CCP"/>
    <property type="match status" value="24"/>
</dbReference>
<feature type="domain" description="Sushi" evidence="19">
    <location>
        <begin position="781"/>
        <end position="841"/>
    </location>
</feature>
<feature type="transmembrane region" description="Helical" evidence="18">
    <location>
        <begin position="1733"/>
        <end position="1754"/>
    </location>
</feature>
<feature type="disulfide bond" evidence="16">
    <location>
        <begin position="314"/>
        <end position="341"/>
    </location>
</feature>
<evidence type="ECO:0000259" key="19">
    <source>
        <dbReference type="PROSITE" id="PS50923"/>
    </source>
</evidence>
<feature type="domain" description="Sushi" evidence="19">
    <location>
        <begin position="1152"/>
        <end position="1209"/>
    </location>
</feature>
<feature type="disulfide bond" evidence="16">
    <location>
        <begin position="254"/>
        <end position="281"/>
    </location>
</feature>
<evidence type="ECO:0000256" key="8">
    <source>
        <dbReference type="ARBA" id="ARBA00022859"/>
    </source>
</evidence>
<feature type="disulfide bond" evidence="16">
    <location>
        <begin position="285"/>
        <end position="328"/>
    </location>
</feature>